<keyword evidence="1" id="KW-0732">Signal</keyword>
<dbReference type="RefSeq" id="WP_130613295.1">
    <property type="nucleotide sequence ID" value="NZ_AP019400.1"/>
</dbReference>
<dbReference type="AlphaFoldDB" id="A0A3T1DAG0"/>
<proteinExistence type="predicted"/>
<protein>
    <recommendedName>
        <fullName evidence="2">Copper amine oxidase-like N-terminal domain-containing protein</fullName>
    </recommendedName>
</protein>
<feature type="signal peptide" evidence="1">
    <location>
        <begin position="1"/>
        <end position="23"/>
    </location>
</feature>
<gene>
    <name evidence="3" type="ORF">KCTCHS21_44130</name>
</gene>
<dbReference type="Proteomes" id="UP000289856">
    <property type="component" value="Chromosome"/>
</dbReference>
<dbReference type="KEGG" id="cohn:KCTCHS21_44130"/>
<keyword evidence="4" id="KW-1185">Reference proteome</keyword>
<dbReference type="InterPro" id="IPR036582">
    <property type="entry name" value="Mao_N_sf"/>
</dbReference>
<sequence length="389" mass="44409">MRKVTVMLLVIIMGLLSVGYAGAAADKVDVSFLIDGKTFKTPAGEPEPYVNKDQRTMVSLRFFASAIGMPSKDIKWDNKTQTATLKRNGNTAEITVGNATMKVNKTTVVMDTKAEMKKGRLFIPVRYMVEALGVYMEWNAEKRLITIKSTVTVEPAPKFKYVLPGDEIFEDEQKLNAMTTSPGYFVPNNGKFLFSTDPKVTNNNYTLKEKLNPDINRQIYDATKVLLDENHFVGLKYHTDGDGEYKERVFLTFSKSSVYDARGNHFFKFIFMENDALNNQSYGKQFSDHVSIMFSLERLWPDDKLPTVTGVWAVPFYENKMRASFFALYGQEYGDKIADYILNHYIQKRTKGMQNYKAVREVKTFGKIQVDFADNGESSTLDFTFSYKK</sequence>
<name>A0A3T1DAG0_9BACL</name>
<dbReference type="OrthoDB" id="2020910at2"/>
<dbReference type="SUPFAM" id="SSF55383">
    <property type="entry name" value="Copper amine oxidase, domain N"/>
    <property type="match status" value="1"/>
</dbReference>
<accession>A0A3T1DAG0</accession>
<reference evidence="3 4" key="1">
    <citation type="submission" date="2019-01" db="EMBL/GenBank/DDBJ databases">
        <title>Complete genome sequence of Cohnella hallensis HS21 isolated from Korean fir (Abies koreana) rhizospheric soil.</title>
        <authorList>
            <person name="Jiang L."/>
            <person name="Kang S.W."/>
            <person name="Kim S."/>
            <person name="Jung J."/>
            <person name="Kim C.Y."/>
            <person name="Kim D.H."/>
            <person name="Kim S.W."/>
            <person name="Lee J."/>
        </authorList>
    </citation>
    <scope>NUCLEOTIDE SEQUENCE [LARGE SCALE GENOMIC DNA]</scope>
    <source>
        <strain evidence="3 4">HS21</strain>
    </source>
</reference>
<dbReference type="Pfam" id="PF07833">
    <property type="entry name" value="Cu_amine_oxidN1"/>
    <property type="match status" value="1"/>
</dbReference>
<feature type="domain" description="Copper amine oxidase-like N-terminal" evidence="2">
    <location>
        <begin position="34"/>
        <end position="147"/>
    </location>
</feature>
<feature type="chain" id="PRO_5018970978" description="Copper amine oxidase-like N-terminal domain-containing protein" evidence="1">
    <location>
        <begin position="24"/>
        <end position="389"/>
    </location>
</feature>
<evidence type="ECO:0000313" key="3">
    <source>
        <dbReference type="EMBL" id="BBI35014.1"/>
    </source>
</evidence>
<evidence type="ECO:0000313" key="4">
    <source>
        <dbReference type="Proteomes" id="UP000289856"/>
    </source>
</evidence>
<dbReference type="EMBL" id="AP019400">
    <property type="protein sequence ID" value="BBI35014.1"/>
    <property type="molecule type" value="Genomic_DNA"/>
</dbReference>
<organism evidence="3 4">
    <name type="scientific">Cohnella abietis</name>
    <dbReference type="NCBI Taxonomy" id="2507935"/>
    <lineage>
        <taxon>Bacteria</taxon>
        <taxon>Bacillati</taxon>
        <taxon>Bacillota</taxon>
        <taxon>Bacilli</taxon>
        <taxon>Bacillales</taxon>
        <taxon>Paenibacillaceae</taxon>
        <taxon>Cohnella</taxon>
    </lineage>
</organism>
<dbReference type="Gene3D" id="3.30.457.10">
    <property type="entry name" value="Copper amine oxidase-like, N-terminal domain"/>
    <property type="match status" value="1"/>
</dbReference>
<dbReference type="InterPro" id="IPR012854">
    <property type="entry name" value="Cu_amine_oxidase-like_N"/>
</dbReference>
<evidence type="ECO:0000259" key="2">
    <source>
        <dbReference type="Pfam" id="PF07833"/>
    </source>
</evidence>
<evidence type="ECO:0000256" key="1">
    <source>
        <dbReference type="SAM" id="SignalP"/>
    </source>
</evidence>